<feature type="domain" description="DUF4097" evidence="1">
    <location>
        <begin position="122"/>
        <end position="265"/>
    </location>
</feature>
<evidence type="ECO:0000259" key="1">
    <source>
        <dbReference type="Pfam" id="PF13349"/>
    </source>
</evidence>
<accession>A0A1D4K574</accession>
<protein>
    <recommendedName>
        <fullName evidence="1">DUF4097 domain-containing protein</fullName>
    </recommendedName>
</protein>
<dbReference type="RefSeq" id="WP_069995148.1">
    <property type="nucleotide sequence ID" value="NZ_FMPG01000003.1"/>
</dbReference>
<dbReference type="AlphaFoldDB" id="A0A1D4K574"/>
<evidence type="ECO:0000313" key="2">
    <source>
        <dbReference type="EMBL" id="SCS69148.1"/>
    </source>
</evidence>
<name>A0A1D4K574_9STAP</name>
<keyword evidence="4" id="KW-1185">Reference proteome</keyword>
<dbReference type="EMBL" id="FMPI01000005">
    <property type="protein sequence ID" value="SCS69148.1"/>
    <property type="molecule type" value="Genomic_DNA"/>
</dbReference>
<dbReference type="InterPro" id="IPR025164">
    <property type="entry name" value="Toastrack_DUF4097"/>
</dbReference>
<dbReference type="OrthoDB" id="2414064at2"/>
<dbReference type="Proteomes" id="UP000095768">
    <property type="component" value="Unassembled WGS sequence"/>
</dbReference>
<organism evidence="3 5">
    <name type="scientific">Staphylococcus caeli</name>
    <dbReference type="NCBI Taxonomy" id="2201815"/>
    <lineage>
        <taxon>Bacteria</taxon>
        <taxon>Bacillati</taxon>
        <taxon>Bacillota</taxon>
        <taxon>Bacilli</taxon>
        <taxon>Bacillales</taxon>
        <taxon>Staphylococcaceae</taxon>
        <taxon>Staphylococcus</taxon>
    </lineage>
</organism>
<reference evidence="3 5" key="1">
    <citation type="submission" date="2016-09" db="EMBL/GenBank/DDBJ databases">
        <authorList>
            <consortium name="Pathogen Informatics"/>
        </authorList>
    </citation>
    <scope>NUCLEOTIDE SEQUENCE [LARGE SCALE GENOMIC DNA]</scope>
    <source>
        <strain evidence="3 5">82B</strain>
    </source>
</reference>
<evidence type="ECO:0000313" key="4">
    <source>
        <dbReference type="Proteomes" id="UP000095412"/>
    </source>
</evidence>
<gene>
    <name evidence="3" type="ORF">SAMEA2297795_01170</name>
    <name evidence="2" type="ORF">SAMEA2297796_00933</name>
</gene>
<reference evidence="2 4" key="2">
    <citation type="submission" date="2016-09" db="EMBL/GenBank/DDBJ databases">
        <authorList>
            <consortium name="Pathogen Informatics"/>
            <person name="Sun Q."/>
            <person name="Inoue M."/>
        </authorList>
    </citation>
    <scope>NUCLEOTIDE SEQUENCE [LARGE SCALE GENOMIC DNA]</scope>
    <source>
        <strain evidence="2 4">82C</strain>
    </source>
</reference>
<sequence length="266" mass="29707">MKKALIIIFIISFIITVVCGIGAVQKFKEEYKKANQITTNFNEIYNDSKIKSADIKFKNSNLTIKKGDKFKVTSKGSNDKIKIDAKIKGNKLILNDYKGTSNINISFLNLRYNDVVVTVPKKLKNLDVSSDNGHINIQHIEADEAQLFSDIGNLKLNHSKFNNIIATGDTAAIDLKHTMFNRGEFKTDTGDVYIKQVPADKPIQVRTDTGDVELEYGQSEPKNSQIDFIGDSGELDIEHKRFKGKKVGHGDNHITIETDTGDATIK</sequence>
<proteinExistence type="predicted"/>
<evidence type="ECO:0000313" key="3">
    <source>
        <dbReference type="EMBL" id="SCS79393.1"/>
    </source>
</evidence>
<dbReference type="EMBL" id="FMPG01000003">
    <property type="protein sequence ID" value="SCS79393.1"/>
    <property type="molecule type" value="Genomic_DNA"/>
</dbReference>
<evidence type="ECO:0000313" key="5">
    <source>
        <dbReference type="Proteomes" id="UP000095768"/>
    </source>
</evidence>
<dbReference type="Proteomes" id="UP000095412">
    <property type="component" value="Unassembled WGS sequence"/>
</dbReference>
<dbReference type="Pfam" id="PF13349">
    <property type="entry name" value="DUF4097"/>
    <property type="match status" value="1"/>
</dbReference>